<evidence type="ECO:0000313" key="1">
    <source>
        <dbReference type="EMBL" id="MFC0623691.1"/>
    </source>
</evidence>
<keyword evidence="2" id="KW-1185">Reference proteome</keyword>
<proteinExistence type="predicted"/>
<gene>
    <name evidence="1" type="ORF">ACFFGN_06440</name>
</gene>
<dbReference type="EMBL" id="JBHLTC010000006">
    <property type="protein sequence ID" value="MFC0623691.1"/>
    <property type="molecule type" value="Genomic_DNA"/>
</dbReference>
<sequence>MSWAIYALRTAGGARRLDDIADDYAPPSLGTATEVIEQIREVAPDVDASNPKWLRISGPGHSVEVSIGKGVHVHDITFYLDGSGESVAIALKIAEHLGVMAYDTESGDMLTEFSKPPVPPPLDDDELKMGKRKWWQFGKR</sequence>
<name>A0ABV6QI48_9ACTN</name>
<protein>
    <submittedName>
        <fullName evidence="1">Uncharacterized protein</fullName>
    </submittedName>
</protein>
<comment type="caution">
    <text evidence="1">The sequence shown here is derived from an EMBL/GenBank/DDBJ whole genome shotgun (WGS) entry which is preliminary data.</text>
</comment>
<accession>A0ABV6QI48</accession>
<organism evidence="1 2">
    <name type="scientific">Kribbella deserti</name>
    <dbReference type="NCBI Taxonomy" id="1926257"/>
    <lineage>
        <taxon>Bacteria</taxon>
        <taxon>Bacillati</taxon>
        <taxon>Actinomycetota</taxon>
        <taxon>Actinomycetes</taxon>
        <taxon>Propionibacteriales</taxon>
        <taxon>Kribbellaceae</taxon>
        <taxon>Kribbella</taxon>
    </lineage>
</organism>
<evidence type="ECO:0000313" key="2">
    <source>
        <dbReference type="Proteomes" id="UP001589890"/>
    </source>
</evidence>
<reference evidence="1 2" key="1">
    <citation type="submission" date="2024-09" db="EMBL/GenBank/DDBJ databases">
        <authorList>
            <person name="Sun Q."/>
            <person name="Mori K."/>
        </authorList>
    </citation>
    <scope>NUCLEOTIDE SEQUENCE [LARGE SCALE GENOMIC DNA]</scope>
    <source>
        <strain evidence="1 2">CGMCC 1.15906</strain>
    </source>
</reference>
<dbReference type="Proteomes" id="UP001589890">
    <property type="component" value="Unassembled WGS sequence"/>
</dbReference>
<dbReference type="RefSeq" id="WP_380044392.1">
    <property type="nucleotide sequence ID" value="NZ_JBHLTC010000006.1"/>
</dbReference>